<accession>A0ABQ5WNY4</accession>
<protein>
    <recommendedName>
        <fullName evidence="1">Bacteriophage Mu Gp45 N-terminal domain-containing protein</fullName>
    </recommendedName>
</protein>
<dbReference type="GeneID" id="76195753"/>
<sequence length="191" mass="20158">MDYRTISNLQERIAVLESRILHMTKPTLFTTDANTTGKVHTAQCQTYGASGELHNVQVIGNYGFASAALSGAVGQTVSSTGHNDNKLVIATHDPRYHPANLGQGDSCQHDHRNQKVLITQDGIHIEANSKTFITINGTTVIEVDGSKVSITGDLEVSGKITASGDVVGAGISLQSHAHMENGKGSKTSPPA</sequence>
<evidence type="ECO:0000313" key="2">
    <source>
        <dbReference type="EMBL" id="GLQ65231.1"/>
    </source>
</evidence>
<dbReference type="EMBL" id="BSNV01000003">
    <property type="protein sequence ID" value="GLQ65231.1"/>
    <property type="molecule type" value="Genomic_DNA"/>
</dbReference>
<dbReference type="Proteomes" id="UP001156629">
    <property type="component" value="Unassembled WGS sequence"/>
</dbReference>
<dbReference type="InterPro" id="IPR053861">
    <property type="entry name" value="Phage_Mu_Gp45_N"/>
</dbReference>
<organism evidence="2 3">
    <name type="scientific">Gluconobacter kondonii</name>
    <dbReference type="NCBI Taxonomy" id="941463"/>
    <lineage>
        <taxon>Bacteria</taxon>
        <taxon>Pseudomonadati</taxon>
        <taxon>Pseudomonadota</taxon>
        <taxon>Alphaproteobacteria</taxon>
        <taxon>Acetobacterales</taxon>
        <taxon>Acetobacteraceae</taxon>
        <taxon>Gluconobacter</taxon>
    </lineage>
</organism>
<name>A0ABQ5WNY4_9PROT</name>
<dbReference type="RefSeq" id="WP_099287448.1">
    <property type="nucleotide sequence ID" value="NZ_BEWP01000017.1"/>
</dbReference>
<proteinExistence type="predicted"/>
<comment type="caution">
    <text evidence="2">The sequence shown here is derived from an EMBL/GenBank/DDBJ whole genome shotgun (WGS) entry which is preliminary data.</text>
</comment>
<feature type="domain" description="Bacteriophage Mu Gp45 N-terminal" evidence="1">
    <location>
        <begin position="32"/>
        <end position="95"/>
    </location>
</feature>
<dbReference type="Pfam" id="PF06890">
    <property type="entry name" value="Phage_Mu_Gp45"/>
    <property type="match status" value="1"/>
</dbReference>
<evidence type="ECO:0000259" key="1">
    <source>
        <dbReference type="Pfam" id="PF06890"/>
    </source>
</evidence>
<evidence type="ECO:0000313" key="3">
    <source>
        <dbReference type="Proteomes" id="UP001156629"/>
    </source>
</evidence>
<reference evidence="3" key="1">
    <citation type="journal article" date="2019" name="Int. J. Syst. Evol. Microbiol.">
        <title>The Global Catalogue of Microorganisms (GCM) 10K type strain sequencing project: providing services to taxonomists for standard genome sequencing and annotation.</title>
        <authorList>
            <consortium name="The Broad Institute Genomics Platform"/>
            <consortium name="The Broad Institute Genome Sequencing Center for Infectious Disease"/>
            <person name="Wu L."/>
            <person name="Ma J."/>
        </authorList>
    </citation>
    <scope>NUCLEOTIDE SEQUENCE [LARGE SCALE GENOMIC DNA]</scope>
    <source>
        <strain evidence="3">NBRC 3266</strain>
    </source>
</reference>
<keyword evidence="3" id="KW-1185">Reference proteome</keyword>
<gene>
    <name evidence="2" type="ORF">GCM10007870_08150</name>
</gene>